<dbReference type="PANTHER" id="PTHR43570">
    <property type="entry name" value="ALDEHYDE DEHYDROGENASE"/>
    <property type="match status" value="1"/>
</dbReference>
<dbReference type="InterPro" id="IPR016160">
    <property type="entry name" value="Ald_DH_CS_CYS"/>
</dbReference>
<evidence type="ECO:0000256" key="1">
    <source>
        <dbReference type="ARBA" id="ARBA00009986"/>
    </source>
</evidence>
<dbReference type="STRING" id="1850246.LPB138_01725"/>
<dbReference type="PIRSF" id="PIRSF036492">
    <property type="entry name" value="ALDH"/>
    <property type="match status" value="1"/>
</dbReference>
<feature type="active site" evidence="5 6">
    <location>
        <position position="207"/>
    </location>
</feature>
<dbReference type="GO" id="GO:0004029">
    <property type="term" value="F:aldehyde dehydrogenase (NAD+) activity"/>
    <property type="evidence" value="ECO:0007669"/>
    <property type="project" value="TreeGrafter"/>
</dbReference>
<gene>
    <name evidence="9" type="ORF">LPB138_01725</name>
</gene>
<evidence type="ECO:0000259" key="8">
    <source>
        <dbReference type="Pfam" id="PF00171"/>
    </source>
</evidence>
<evidence type="ECO:0000256" key="4">
    <source>
        <dbReference type="PIRNR" id="PIRNR036492"/>
    </source>
</evidence>
<evidence type="ECO:0000256" key="3">
    <source>
        <dbReference type="ARBA" id="ARBA00023027"/>
    </source>
</evidence>
<keyword evidence="10" id="KW-1185">Reference proteome</keyword>
<proteinExistence type="inferred from homology"/>
<protein>
    <recommendedName>
        <fullName evidence="4">Aldehyde dehydrogenase</fullName>
    </recommendedName>
</protein>
<evidence type="ECO:0000313" key="10">
    <source>
        <dbReference type="Proteomes" id="UP000176050"/>
    </source>
</evidence>
<dbReference type="KEGG" id="lul:LPB138_01725"/>
<name>A0A1D8P4N8_9FLAO</name>
<dbReference type="Pfam" id="PF00171">
    <property type="entry name" value="Aldedh"/>
    <property type="match status" value="1"/>
</dbReference>
<dbReference type="Gene3D" id="3.40.309.10">
    <property type="entry name" value="Aldehyde Dehydrogenase, Chain A, domain 2"/>
    <property type="match status" value="1"/>
</dbReference>
<accession>A0A1D8P4N8</accession>
<dbReference type="InterPro" id="IPR012394">
    <property type="entry name" value="Aldehyde_DH_NAD(P)"/>
</dbReference>
<dbReference type="OrthoDB" id="9762913at2"/>
<dbReference type="PROSITE" id="PS00070">
    <property type="entry name" value="ALDEHYDE_DEHYDR_CYS"/>
    <property type="match status" value="1"/>
</dbReference>
<dbReference type="InterPro" id="IPR016161">
    <property type="entry name" value="Ald_DH/histidinol_DH"/>
</dbReference>
<dbReference type="Gene3D" id="3.40.605.10">
    <property type="entry name" value="Aldehyde Dehydrogenase, Chain A, domain 1"/>
    <property type="match status" value="1"/>
</dbReference>
<organism evidence="9 10">
    <name type="scientific">Urechidicola croceus</name>
    <dbReference type="NCBI Taxonomy" id="1850246"/>
    <lineage>
        <taxon>Bacteria</taxon>
        <taxon>Pseudomonadati</taxon>
        <taxon>Bacteroidota</taxon>
        <taxon>Flavobacteriia</taxon>
        <taxon>Flavobacteriales</taxon>
        <taxon>Flavobacteriaceae</taxon>
        <taxon>Urechidicola</taxon>
    </lineage>
</organism>
<dbReference type="AlphaFoldDB" id="A0A1D8P4N8"/>
<evidence type="ECO:0000256" key="5">
    <source>
        <dbReference type="PIRSR" id="PIRSR036492-1"/>
    </source>
</evidence>
<sequence>MPQLIEQQRDFFNTNATKDINFRKQQLQKLYDAIKSNEQLLYDAIYKDFKKSEFDTFTTELALIYNDIIEAKKKVKKWSKRKRKRTNLVNLPAKSYVIPEPLGVSLVIGAWNYPYQLSFAPAVSAIVAGCTVILKPSEIPSNTSAAIAQIINTNFDPNYFKVVEGGIPQTTELLNQKFDKIFFTGSTAVGRIVYQAAAKHLTPVTLELGGKSPAFITNDCDLKKTVKRLVWSKFLNSGQTCIAPDYILLDNQIKDKFLALLKEEIKNSHFSTENGNYVQIVNSKNTERLINLIDKSKVFIGGNYNIDSRIIEPTVLTNVTFEDKIMEEEIFGPILPIITYSNLDEVISKVKSRPKPLSCYVFTNNSKIKNKILNEISFGGGCVNDAVMHISNSHFGFGGVGDSGIGSYHGEDGFKAFSHYKSILEKSNLIEPNLKYYPHTKGKLSLIKRVMGLK</sequence>
<feature type="domain" description="Aldehyde dehydrogenase" evidence="8">
    <location>
        <begin position="9"/>
        <end position="423"/>
    </location>
</feature>
<dbReference type="GO" id="GO:0005737">
    <property type="term" value="C:cytoplasm"/>
    <property type="evidence" value="ECO:0007669"/>
    <property type="project" value="TreeGrafter"/>
</dbReference>
<dbReference type="InterPro" id="IPR016163">
    <property type="entry name" value="Ald_DH_C"/>
</dbReference>
<dbReference type="GO" id="GO:0006081">
    <property type="term" value="P:aldehyde metabolic process"/>
    <property type="evidence" value="ECO:0007669"/>
    <property type="project" value="InterPro"/>
</dbReference>
<dbReference type="InterPro" id="IPR029510">
    <property type="entry name" value="Ald_DH_CS_GLU"/>
</dbReference>
<comment type="similarity">
    <text evidence="1 4 7">Belongs to the aldehyde dehydrogenase family.</text>
</comment>
<dbReference type="Proteomes" id="UP000176050">
    <property type="component" value="Chromosome"/>
</dbReference>
<dbReference type="SUPFAM" id="SSF53720">
    <property type="entry name" value="ALDH-like"/>
    <property type="match status" value="1"/>
</dbReference>
<evidence type="ECO:0000256" key="2">
    <source>
        <dbReference type="ARBA" id="ARBA00023002"/>
    </source>
</evidence>
<evidence type="ECO:0000313" key="9">
    <source>
        <dbReference type="EMBL" id="AOW19481.1"/>
    </source>
</evidence>
<dbReference type="PANTHER" id="PTHR43570:SF16">
    <property type="entry name" value="ALDEHYDE DEHYDROGENASE TYPE III, ISOFORM Q"/>
    <property type="match status" value="1"/>
</dbReference>
<evidence type="ECO:0000256" key="7">
    <source>
        <dbReference type="RuleBase" id="RU003345"/>
    </source>
</evidence>
<dbReference type="FunFam" id="3.40.605.10:FF:000004">
    <property type="entry name" value="Aldehyde dehydrogenase"/>
    <property type="match status" value="1"/>
</dbReference>
<dbReference type="InterPro" id="IPR015590">
    <property type="entry name" value="Aldehyde_DH_dom"/>
</dbReference>
<evidence type="ECO:0000256" key="6">
    <source>
        <dbReference type="PROSITE-ProRule" id="PRU10007"/>
    </source>
</evidence>
<dbReference type="CDD" id="cd07136">
    <property type="entry name" value="ALDH_YwdH-P39616"/>
    <property type="match status" value="1"/>
</dbReference>
<dbReference type="RefSeq" id="WP_070235597.1">
    <property type="nucleotide sequence ID" value="NZ_CP017478.1"/>
</dbReference>
<reference evidence="9 10" key="1">
    <citation type="submission" date="2016-10" db="EMBL/GenBank/DDBJ databases">
        <title>Lutibacter sp. LPB0138, isolated from marine gastropod.</title>
        <authorList>
            <person name="Kim E."/>
            <person name="Yi H."/>
        </authorList>
    </citation>
    <scope>NUCLEOTIDE SEQUENCE [LARGE SCALE GENOMIC DNA]</scope>
    <source>
        <strain evidence="9 10">LPB0138</strain>
    </source>
</reference>
<keyword evidence="2 4" id="KW-0560">Oxidoreductase</keyword>
<dbReference type="PROSITE" id="PS00687">
    <property type="entry name" value="ALDEHYDE_DEHYDR_GLU"/>
    <property type="match status" value="1"/>
</dbReference>
<dbReference type="FunFam" id="3.40.309.10:FF:000003">
    <property type="entry name" value="Aldehyde dehydrogenase"/>
    <property type="match status" value="1"/>
</dbReference>
<dbReference type="EMBL" id="CP017478">
    <property type="protein sequence ID" value="AOW19481.1"/>
    <property type="molecule type" value="Genomic_DNA"/>
</dbReference>
<keyword evidence="3" id="KW-0520">NAD</keyword>
<dbReference type="InterPro" id="IPR016162">
    <property type="entry name" value="Ald_DH_N"/>
</dbReference>
<feature type="active site" evidence="5">
    <location>
        <position position="241"/>
    </location>
</feature>